<comment type="caution">
    <text evidence="1">The sequence shown here is derived from an EMBL/GenBank/DDBJ whole genome shotgun (WGS) entry which is preliminary data.</text>
</comment>
<dbReference type="RefSeq" id="WP_048091689.1">
    <property type="nucleotide sequence ID" value="NZ_JMIY01000005.1"/>
</dbReference>
<name>A0A062V8C1_9EURY</name>
<accession>A0A062V8C1</accession>
<keyword evidence="2" id="KW-1185">Reference proteome</keyword>
<dbReference type="AlphaFoldDB" id="A0A062V8C1"/>
<dbReference type="Proteomes" id="UP000027153">
    <property type="component" value="Unassembled WGS sequence"/>
</dbReference>
<evidence type="ECO:0000313" key="1">
    <source>
        <dbReference type="EMBL" id="KCZ71630.1"/>
    </source>
</evidence>
<protein>
    <submittedName>
        <fullName evidence="1">Uncharacterized protein</fullName>
    </submittedName>
</protein>
<gene>
    <name evidence="1" type="ORF">ANME2D_02365</name>
</gene>
<organism evidence="1 2">
    <name type="scientific">Candidatus Methanoperedens nitratireducens</name>
    <dbReference type="NCBI Taxonomy" id="1392998"/>
    <lineage>
        <taxon>Archaea</taxon>
        <taxon>Methanobacteriati</taxon>
        <taxon>Methanobacteriota</taxon>
        <taxon>Stenosarchaea group</taxon>
        <taxon>Methanomicrobia</taxon>
        <taxon>Methanosarcinales</taxon>
        <taxon>ANME-2 cluster</taxon>
        <taxon>Candidatus Methanoperedentaceae</taxon>
        <taxon>Candidatus Methanoperedens</taxon>
    </lineage>
</organism>
<evidence type="ECO:0000313" key="2">
    <source>
        <dbReference type="Proteomes" id="UP000027153"/>
    </source>
</evidence>
<sequence length="70" mass="7862">MAQKNRKTQVKSVSLDVLTIRRMNHVLESHFANQLGASDLISHAINDFCNKIEFAEQSGVEIPVPQGRWG</sequence>
<reference evidence="1 2" key="1">
    <citation type="journal article" date="2013" name="Nature">
        <title>Anaerobic oxidation of methane coupled to nitrate reduction in a novel archaeal lineage.</title>
        <authorList>
            <person name="Haroon M.F."/>
            <person name="Hu S."/>
            <person name="Shi Y."/>
            <person name="Imelfort M."/>
            <person name="Keller J."/>
            <person name="Hugenholtz P."/>
            <person name="Yuan Z."/>
            <person name="Tyson G.W."/>
        </authorList>
    </citation>
    <scope>NUCLEOTIDE SEQUENCE [LARGE SCALE GENOMIC DNA]</scope>
    <source>
        <strain evidence="1 2">ANME-2d</strain>
    </source>
</reference>
<dbReference type="EMBL" id="JMIY01000005">
    <property type="protein sequence ID" value="KCZ71630.1"/>
    <property type="molecule type" value="Genomic_DNA"/>
</dbReference>
<proteinExistence type="predicted"/>